<reference evidence="7" key="1">
    <citation type="submission" date="2023-08" db="EMBL/GenBank/DDBJ databases">
        <authorList>
            <person name="Audoor S."/>
            <person name="Bilcke G."/>
        </authorList>
    </citation>
    <scope>NUCLEOTIDE SEQUENCE</scope>
</reference>
<feature type="compositionally biased region" description="Acidic residues" evidence="6">
    <location>
        <begin position="232"/>
        <end position="246"/>
    </location>
</feature>
<feature type="compositionally biased region" description="Basic residues" evidence="6">
    <location>
        <begin position="126"/>
        <end position="138"/>
    </location>
</feature>
<dbReference type="EMBL" id="CAKOGP040000557">
    <property type="protein sequence ID" value="CAJ1936497.1"/>
    <property type="molecule type" value="Genomic_DNA"/>
</dbReference>
<dbReference type="GO" id="GO:0006364">
    <property type="term" value="P:rRNA processing"/>
    <property type="evidence" value="ECO:0007669"/>
    <property type="project" value="TreeGrafter"/>
</dbReference>
<keyword evidence="8" id="KW-1185">Reference proteome</keyword>
<dbReference type="PIRSF" id="PIRSF017302">
    <property type="entry name" value="Gltscr2"/>
    <property type="match status" value="1"/>
</dbReference>
<dbReference type="Pfam" id="PF07767">
    <property type="entry name" value="Nop53"/>
    <property type="match status" value="1"/>
</dbReference>
<feature type="region of interest" description="Disordered" evidence="6">
    <location>
        <begin position="1"/>
        <end position="35"/>
    </location>
</feature>
<dbReference type="AlphaFoldDB" id="A0AAD2CJJ7"/>
<comment type="function">
    <text evidence="5">May play a role in ribosome biogenesis.</text>
</comment>
<evidence type="ECO:0000256" key="5">
    <source>
        <dbReference type="PIRNR" id="PIRNR017302"/>
    </source>
</evidence>
<sequence length="422" mass="47136">MGKKLQGAKLRAKKRSKLAAQNSLETKAEEAETQQVTTKANEELFVVDTTAVLPSKKQLVKKEQKKRKFSNSAKEEAQINKLVDTHSPTKLQELAKVETAKRARIKKDVDPSFDLWGDDGDDKTPKSKKGRTQSKKKQIATSNPGIGPSLAGTKPAHKPSNYSITAMPDPNTKKVSVDVAEAGQSYNPDRIQHRNVIAKAVEVEEKRQRAEELNAAPISKGMSEETKAYLLEDSDLDDDSSDESDSGEPKEKGPIEKKKDKLTRAQRNRQKRIKQELYDIAQRKKDKKFQNSVAEAKVIAKQLRKEEAEKRQKAQALNKLKEESERTKGKNVYHQLADENPVDAPTYPVALSSELKNHGGSLRTIKPKGSLVNDRMASFMDRGMAAKKQLKQKRIVSGKRRKFKVKVRGKGFEASKEGGIMG</sequence>
<evidence type="ECO:0000313" key="8">
    <source>
        <dbReference type="Proteomes" id="UP001295423"/>
    </source>
</evidence>
<evidence type="ECO:0000256" key="1">
    <source>
        <dbReference type="ARBA" id="ARBA00008838"/>
    </source>
</evidence>
<evidence type="ECO:0000256" key="6">
    <source>
        <dbReference type="SAM" id="MobiDB-lite"/>
    </source>
</evidence>
<keyword evidence="3 5" id="KW-0690">Ribosome biogenesis</keyword>
<dbReference type="PANTHER" id="PTHR14211">
    <property type="entry name" value="GLIOMA SUPPRESSOR CANDIDATE REGION GENE 2"/>
    <property type="match status" value="1"/>
</dbReference>
<dbReference type="GO" id="GO:0005654">
    <property type="term" value="C:nucleoplasm"/>
    <property type="evidence" value="ECO:0007669"/>
    <property type="project" value="UniProtKB-SubCell"/>
</dbReference>
<feature type="region of interest" description="Disordered" evidence="6">
    <location>
        <begin position="205"/>
        <end position="291"/>
    </location>
</feature>
<feature type="compositionally biased region" description="Basic and acidic residues" evidence="6">
    <location>
        <begin position="273"/>
        <end position="283"/>
    </location>
</feature>
<evidence type="ECO:0000256" key="3">
    <source>
        <dbReference type="ARBA" id="ARBA00022517"/>
    </source>
</evidence>
<gene>
    <name evidence="7" type="ORF">CYCCA115_LOCUS5221</name>
</gene>
<dbReference type="GO" id="GO:0000027">
    <property type="term" value="P:ribosomal large subunit assembly"/>
    <property type="evidence" value="ECO:0007669"/>
    <property type="project" value="TreeGrafter"/>
</dbReference>
<dbReference type="PANTHER" id="PTHR14211:SF7">
    <property type="entry name" value="RIBOSOME BIOGENESIS PROTEIN NOP53"/>
    <property type="match status" value="1"/>
</dbReference>
<comment type="caution">
    <text evidence="7">The sequence shown here is derived from an EMBL/GenBank/DDBJ whole genome shotgun (WGS) entry which is preliminary data.</text>
</comment>
<proteinExistence type="inferred from homology"/>
<organism evidence="7 8">
    <name type="scientific">Cylindrotheca closterium</name>
    <dbReference type="NCBI Taxonomy" id="2856"/>
    <lineage>
        <taxon>Eukaryota</taxon>
        <taxon>Sar</taxon>
        <taxon>Stramenopiles</taxon>
        <taxon>Ochrophyta</taxon>
        <taxon>Bacillariophyta</taxon>
        <taxon>Bacillariophyceae</taxon>
        <taxon>Bacillariophycidae</taxon>
        <taxon>Bacillariales</taxon>
        <taxon>Bacillariaceae</taxon>
        <taxon>Cylindrotheca</taxon>
    </lineage>
</organism>
<dbReference type="GO" id="GO:0005730">
    <property type="term" value="C:nucleolus"/>
    <property type="evidence" value="ECO:0007669"/>
    <property type="project" value="UniProtKB-SubCell"/>
</dbReference>
<evidence type="ECO:0000313" key="7">
    <source>
        <dbReference type="EMBL" id="CAJ1936497.1"/>
    </source>
</evidence>
<feature type="region of interest" description="Disordered" evidence="6">
    <location>
        <begin position="314"/>
        <end position="345"/>
    </location>
</feature>
<protein>
    <recommendedName>
        <fullName evidence="2 5">Ribosome biogenesis protein NOP53</fullName>
    </recommendedName>
</protein>
<dbReference type="GO" id="GO:0008097">
    <property type="term" value="F:5S rRNA binding"/>
    <property type="evidence" value="ECO:0007669"/>
    <property type="project" value="TreeGrafter"/>
</dbReference>
<evidence type="ECO:0000256" key="4">
    <source>
        <dbReference type="ARBA" id="ARBA00023242"/>
    </source>
</evidence>
<feature type="compositionally biased region" description="Basic and acidic residues" evidence="6">
    <location>
        <begin position="319"/>
        <end position="328"/>
    </location>
</feature>
<keyword evidence="4 5" id="KW-0539">Nucleus</keyword>
<comment type="similarity">
    <text evidence="1 5">Belongs to the NOP53 family.</text>
</comment>
<dbReference type="InterPro" id="IPR011687">
    <property type="entry name" value="Nop53/GLTSCR2"/>
</dbReference>
<comment type="subcellular location">
    <subcellularLocation>
        <location evidence="5">Nucleus</location>
        <location evidence="5">Nucleolus</location>
    </subcellularLocation>
    <subcellularLocation>
        <location evidence="5">Nucleus</location>
        <location evidence="5">Nucleoplasm</location>
    </subcellularLocation>
</comment>
<feature type="compositionally biased region" description="Basic and acidic residues" evidence="6">
    <location>
        <begin position="93"/>
        <end position="110"/>
    </location>
</feature>
<accession>A0AAD2CJJ7</accession>
<feature type="region of interest" description="Disordered" evidence="6">
    <location>
        <begin position="59"/>
        <end position="191"/>
    </location>
</feature>
<dbReference type="Proteomes" id="UP001295423">
    <property type="component" value="Unassembled WGS sequence"/>
</dbReference>
<feature type="compositionally biased region" description="Basic and acidic residues" evidence="6">
    <location>
        <begin position="247"/>
        <end position="263"/>
    </location>
</feature>
<evidence type="ECO:0000256" key="2">
    <source>
        <dbReference type="ARBA" id="ARBA00018339"/>
    </source>
</evidence>
<name>A0AAD2CJJ7_9STRA</name>